<dbReference type="EMBL" id="VTHL01000003">
    <property type="protein sequence ID" value="TYZ12712.1"/>
    <property type="molecule type" value="Genomic_DNA"/>
</dbReference>
<sequence length="293" mass="32628">MQRFVLCALFLCNIQLVCAQVPSYRARFRYILTQRRIDQLRKGCPSLIVTDALGKTAYNLCSVGVPSGRQPRIRALVTNDKGTLLLDPWSVRDDRVNKPCQARSDSTSVKKDPCYGTTGIINAAIDNDLRIQLPKRTRIGDPTIATWLHYQTWLFGVNAIGLKVRPRVKDDADSTYTRNAVSGTLNLGLNVGYSFGWTYFTHRSSHSYSITPGLNLGFSGVSLSKEPLKRKTTLTYIPSNFVFSPALSLIGARNDVGLIFTVGVDRMFGKYADVWLYQNKLFYGIGVSAGLKL</sequence>
<proteinExistence type="predicted"/>
<dbReference type="RefSeq" id="WP_149069947.1">
    <property type="nucleotide sequence ID" value="NZ_VTHL01000003.1"/>
</dbReference>
<feature type="signal peptide" evidence="1">
    <location>
        <begin position="1"/>
        <end position="19"/>
    </location>
</feature>
<dbReference type="Proteomes" id="UP000322791">
    <property type="component" value="Unassembled WGS sequence"/>
</dbReference>
<evidence type="ECO:0000313" key="2">
    <source>
        <dbReference type="EMBL" id="TYZ12712.1"/>
    </source>
</evidence>
<evidence type="ECO:0000313" key="3">
    <source>
        <dbReference type="Proteomes" id="UP000322791"/>
    </source>
</evidence>
<name>A0A5D6VBY1_9BACT</name>
<feature type="chain" id="PRO_5022771842" evidence="1">
    <location>
        <begin position="20"/>
        <end position="293"/>
    </location>
</feature>
<keyword evidence="3" id="KW-1185">Reference proteome</keyword>
<reference evidence="2 3" key="1">
    <citation type="submission" date="2019-08" db="EMBL/GenBank/DDBJ databases">
        <authorList>
            <person name="Seo M.-J."/>
        </authorList>
    </citation>
    <scope>NUCLEOTIDE SEQUENCE [LARGE SCALE GENOMIC DNA]</scope>
    <source>
        <strain evidence="2 3">KIGAM108</strain>
    </source>
</reference>
<comment type="caution">
    <text evidence="2">The sequence shown here is derived from an EMBL/GenBank/DDBJ whole genome shotgun (WGS) entry which is preliminary data.</text>
</comment>
<keyword evidence="1" id="KW-0732">Signal</keyword>
<protein>
    <submittedName>
        <fullName evidence="2">Uncharacterized protein</fullName>
    </submittedName>
</protein>
<accession>A0A5D6VBY1</accession>
<evidence type="ECO:0000256" key="1">
    <source>
        <dbReference type="SAM" id="SignalP"/>
    </source>
</evidence>
<dbReference type="AlphaFoldDB" id="A0A5D6VBY1"/>
<organism evidence="2 3">
    <name type="scientific">Hymenobacter lutimineralis</name>
    <dbReference type="NCBI Taxonomy" id="2606448"/>
    <lineage>
        <taxon>Bacteria</taxon>
        <taxon>Pseudomonadati</taxon>
        <taxon>Bacteroidota</taxon>
        <taxon>Cytophagia</taxon>
        <taxon>Cytophagales</taxon>
        <taxon>Hymenobacteraceae</taxon>
        <taxon>Hymenobacter</taxon>
    </lineage>
</organism>
<gene>
    <name evidence="2" type="ORF">FY528_05325</name>
</gene>